<keyword evidence="4" id="KW-0808">Transferase</keyword>
<feature type="transmembrane region" description="Helical" evidence="2">
    <location>
        <begin position="195"/>
        <end position="220"/>
    </location>
</feature>
<dbReference type="NCBIfam" id="TIGR00254">
    <property type="entry name" value="GGDEF"/>
    <property type="match status" value="1"/>
</dbReference>
<dbReference type="CDD" id="cd01949">
    <property type="entry name" value="GGDEF"/>
    <property type="match status" value="1"/>
</dbReference>
<reference evidence="5" key="1">
    <citation type="journal article" date="2019" name="Int. J. Syst. Evol. Microbiol.">
        <title>The Global Catalogue of Microorganisms (GCM) 10K type strain sequencing project: providing services to taxonomists for standard genome sequencing and annotation.</title>
        <authorList>
            <consortium name="The Broad Institute Genomics Platform"/>
            <consortium name="The Broad Institute Genome Sequencing Center for Infectious Disease"/>
            <person name="Wu L."/>
            <person name="Ma J."/>
        </authorList>
    </citation>
    <scope>NUCLEOTIDE SEQUENCE [LARGE SCALE GENOMIC DNA]</scope>
    <source>
        <strain evidence="5">KCTC 42875</strain>
    </source>
</reference>
<evidence type="ECO:0000256" key="2">
    <source>
        <dbReference type="SAM" id="Phobius"/>
    </source>
</evidence>
<dbReference type="Gene3D" id="3.30.70.270">
    <property type="match status" value="1"/>
</dbReference>
<feature type="transmembrane region" description="Helical" evidence="2">
    <location>
        <begin position="232"/>
        <end position="252"/>
    </location>
</feature>
<keyword evidence="4" id="KW-0548">Nucleotidyltransferase</keyword>
<dbReference type="Pfam" id="PF07695">
    <property type="entry name" value="7TMR-DISM_7TM"/>
    <property type="match status" value="1"/>
</dbReference>
<feature type="transmembrane region" description="Helical" evidence="2">
    <location>
        <begin position="350"/>
        <end position="371"/>
    </location>
</feature>
<evidence type="ECO:0000259" key="3">
    <source>
        <dbReference type="PROSITE" id="PS50887"/>
    </source>
</evidence>
<keyword evidence="2" id="KW-0472">Membrane</keyword>
<dbReference type="RefSeq" id="WP_386759941.1">
    <property type="nucleotide sequence ID" value="NZ_JBHRXK010000008.1"/>
</dbReference>
<dbReference type="InterPro" id="IPR043128">
    <property type="entry name" value="Rev_trsase/Diguanyl_cyclase"/>
</dbReference>
<proteinExistence type="predicted"/>
<evidence type="ECO:0000313" key="5">
    <source>
        <dbReference type="Proteomes" id="UP001595740"/>
    </source>
</evidence>
<feature type="transmembrane region" description="Helical" evidence="2">
    <location>
        <begin position="293"/>
        <end position="311"/>
    </location>
</feature>
<dbReference type="InterPro" id="IPR000160">
    <property type="entry name" value="GGDEF_dom"/>
</dbReference>
<dbReference type="EMBL" id="JBHRXK010000008">
    <property type="protein sequence ID" value="MFC3552180.1"/>
    <property type="molecule type" value="Genomic_DNA"/>
</dbReference>
<dbReference type="PROSITE" id="PS50887">
    <property type="entry name" value="GGDEF"/>
    <property type="match status" value="1"/>
</dbReference>
<dbReference type="InterPro" id="IPR050469">
    <property type="entry name" value="Diguanylate_Cyclase"/>
</dbReference>
<accession>A0ABV7RRN9</accession>
<dbReference type="Pfam" id="PF00990">
    <property type="entry name" value="GGDEF"/>
    <property type="match status" value="1"/>
</dbReference>
<dbReference type="GO" id="GO:0052621">
    <property type="term" value="F:diguanylate cyclase activity"/>
    <property type="evidence" value="ECO:0007669"/>
    <property type="project" value="UniProtKB-EC"/>
</dbReference>
<sequence>MHRWWQVWLWCWLWLATPWAWAQGVQLSRLDADPPPAQVLSGGFDRQFIVLAQPVLLQPDKQRYWWRLTAVRPIPPQAQPHLVLRSPYLHRIEVWPTARASAPLRHSLTGMDRDTGFSTRAVVVPLVQGLAAGQSLYLRVEALASTPVPVSIEPLAEVHRQDLAHVGWRMFVLSMMVMLSLLAVGLWIGIGDRSYLFLFLTLAAQMLYLVCIGGEVRALPWLAHWFSADLRMIRLVTMVAVIASSGFVAYYLNLSVRQPGLMRILATANLVMLALMVVSLFSAAGWIARFGNVVLLVILVGMLVAAVVGAWRRQREAYFVLLSWTPMVMLAVLRVGEIEGLWAHWAWTEYAVPVCCVLSGLVLMTGVTYKIQQLRQDRDRASELATFDTLTGALTRTAFEERLRAAVERARQAHSSLSLVFFDIDHFKRINDAHGHRMGDQTLRIVVLRARNRLRTGDLLGRYGGDEMVVLLPDTYLEQATVVAEHLRDALNCRPLSIDGVLLRVSMSLGVAELADGESAEQLLERADTALYASKSAGRDRVTSHRVTTTTARAQGALT</sequence>
<dbReference type="PANTHER" id="PTHR45138:SF24">
    <property type="entry name" value="DIGUANYLATE CYCLASE DGCC-RELATED"/>
    <property type="match status" value="1"/>
</dbReference>
<evidence type="ECO:0000256" key="1">
    <source>
        <dbReference type="ARBA" id="ARBA00012528"/>
    </source>
</evidence>
<name>A0ABV7RRN9_9GAMM</name>
<keyword evidence="5" id="KW-1185">Reference proteome</keyword>
<dbReference type="InterPro" id="IPR029787">
    <property type="entry name" value="Nucleotide_cyclase"/>
</dbReference>
<feature type="transmembrane region" description="Helical" evidence="2">
    <location>
        <begin position="318"/>
        <end position="338"/>
    </location>
</feature>
<keyword evidence="2" id="KW-0812">Transmembrane</keyword>
<dbReference type="SUPFAM" id="SSF55073">
    <property type="entry name" value="Nucleotide cyclase"/>
    <property type="match status" value="1"/>
</dbReference>
<feature type="transmembrane region" description="Helical" evidence="2">
    <location>
        <begin position="264"/>
        <end position="287"/>
    </location>
</feature>
<organism evidence="4 5">
    <name type="scientific">Lysobacter cavernae</name>
    <dbReference type="NCBI Taxonomy" id="1685901"/>
    <lineage>
        <taxon>Bacteria</taxon>
        <taxon>Pseudomonadati</taxon>
        <taxon>Pseudomonadota</taxon>
        <taxon>Gammaproteobacteria</taxon>
        <taxon>Lysobacterales</taxon>
        <taxon>Lysobacteraceae</taxon>
        <taxon>Lysobacter</taxon>
    </lineage>
</organism>
<dbReference type="EC" id="2.7.7.65" evidence="1"/>
<dbReference type="PANTHER" id="PTHR45138">
    <property type="entry name" value="REGULATORY COMPONENTS OF SENSORY TRANSDUCTION SYSTEM"/>
    <property type="match status" value="1"/>
</dbReference>
<evidence type="ECO:0000313" key="4">
    <source>
        <dbReference type="EMBL" id="MFC3552180.1"/>
    </source>
</evidence>
<dbReference type="Proteomes" id="UP001595740">
    <property type="component" value="Unassembled WGS sequence"/>
</dbReference>
<feature type="domain" description="GGDEF" evidence="3">
    <location>
        <begin position="415"/>
        <end position="547"/>
    </location>
</feature>
<feature type="transmembrane region" description="Helical" evidence="2">
    <location>
        <begin position="166"/>
        <end position="188"/>
    </location>
</feature>
<dbReference type="SMART" id="SM00267">
    <property type="entry name" value="GGDEF"/>
    <property type="match status" value="1"/>
</dbReference>
<comment type="caution">
    <text evidence="4">The sequence shown here is derived from an EMBL/GenBank/DDBJ whole genome shotgun (WGS) entry which is preliminary data.</text>
</comment>
<keyword evidence="2" id="KW-1133">Transmembrane helix</keyword>
<dbReference type="InterPro" id="IPR011623">
    <property type="entry name" value="7TMR_DISM_rcpt_extracell_dom1"/>
</dbReference>
<gene>
    <name evidence="4" type="ORF">ACFOLC_14340</name>
</gene>
<protein>
    <recommendedName>
        <fullName evidence="1">diguanylate cyclase</fullName>
        <ecNumber evidence="1">2.7.7.65</ecNumber>
    </recommendedName>
</protein>